<name>A0A2T0YF19_9MICC</name>
<dbReference type="Proteomes" id="UP000238217">
    <property type="component" value="Unassembled WGS sequence"/>
</dbReference>
<keyword evidence="2" id="KW-1185">Reference proteome</keyword>
<keyword evidence="1" id="KW-0808">Transferase</keyword>
<dbReference type="OrthoDB" id="572586at2"/>
<protein>
    <submittedName>
        <fullName evidence="1">Uridine kinase</fullName>
    </submittedName>
</protein>
<sequence length="209" mass="23485">MDTFVRALTSDILDVLGARGRLVAIDGVDGSGKTCFAANLADAVRDRPVIVIHADDFLNPSPVRHAQGRHSPRGFWEDTYNYDALREHVLEPLSAGDDWYRSRGYDASTDTTVRPTAVQLPSDAVIVVEGMFLHRDELVPYWDASVFLDVPFSETAARMSVRDGSNHDPEHPSMRRYVEGQRLYFEAARPWERATFVVDNSDVTSPRFT</sequence>
<organism evidence="1 2">
    <name type="scientific">Nesterenkonia sandarakina</name>
    <dbReference type="NCBI Taxonomy" id="272918"/>
    <lineage>
        <taxon>Bacteria</taxon>
        <taxon>Bacillati</taxon>
        <taxon>Actinomycetota</taxon>
        <taxon>Actinomycetes</taxon>
        <taxon>Micrococcales</taxon>
        <taxon>Micrococcaceae</taxon>
        <taxon>Nesterenkonia</taxon>
    </lineage>
</organism>
<dbReference type="AlphaFoldDB" id="A0A2T0YF19"/>
<evidence type="ECO:0000313" key="1">
    <source>
        <dbReference type="EMBL" id="PRZ13431.1"/>
    </source>
</evidence>
<proteinExistence type="predicted"/>
<dbReference type="InterPro" id="IPR027417">
    <property type="entry name" value="P-loop_NTPase"/>
</dbReference>
<reference evidence="1 2" key="1">
    <citation type="submission" date="2018-03" db="EMBL/GenBank/DDBJ databases">
        <title>Comparative analysis of microorganisms from saline springs in Andes Mountain Range, Colombia.</title>
        <authorList>
            <person name="Rubin E."/>
        </authorList>
    </citation>
    <scope>NUCLEOTIDE SEQUENCE [LARGE SCALE GENOMIC DNA]</scope>
    <source>
        <strain evidence="1 2">CG 35</strain>
    </source>
</reference>
<dbReference type="Gene3D" id="3.40.50.300">
    <property type="entry name" value="P-loop containing nucleotide triphosphate hydrolases"/>
    <property type="match status" value="1"/>
</dbReference>
<dbReference type="PANTHER" id="PTHR10285">
    <property type="entry name" value="URIDINE KINASE"/>
    <property type="match status" value="1"/>
</dbReference>
<dbReference type="SUPFAM" id="SSF52540">
    <property type="entry name" value="P-loop containing nucleoside triphosphate hydrolases"/>
    <property type="match status" value="1"/>
</dbReference>
<comment type="caution">
    <text evidence="1">The sequence shown here is derived from an EMBL/GenBank/DDBJ whole genome shotgun (WGS) entry which is preliminary data.</text>
</comment>
<dbReference type="EMBL" id="PVTY01000015">
    <property type="protein sequence ID" value="PRZ13431.1"/>
    <property type="molecule type" value="Genomic_DNA"/>
</dbReference>
<accession>A0A2T0YF19</accession>
<dbReference type="GO" id="GO:0016301">
    <property type="term" value="F:kinase activity"/>
    <property type="evidence" value="ECO:0007669"/>
    <property type="project" value="UniProtKB-KW"/>
</dbReference>
<keyword evidence="1" id="KW-0418">Kinase</keyword>
<evidence type="ECO:0000313" key="2">
    <source>
        <dbReference type="Proteomes" id="UP000238217"/>
    </source>
</evidence>
<dbReference type="RefSeq" id="WP_106123695.1">
    <property type="nucleotide sequence ID" value="NZ_PVTY01000015.1"/>
</dbReference>
<gene>
    <name evidence="1" type="ORF">BCL67_11535</name>
</gene>